<gene>
    <name evidence="2" type="ORF">E1212_10530</name>
</gene>
<dbReference type="Gene3D" id="3.10.180.10">
    <property type="entry name" value="2,3-Dihydroxybiphenyl 1,2-Dioxygenase, domain 1"/>
    <property type="match status" value="1"/>
</dbReference>
<dbReference type="Proteomes" id="UP000295621">
    <property type="component" value="Unassembled WGS sequence"/>
</dbReference>
<dbReference type="PANTHER" id="PTHR35908:SF1">
    <property type="entry name" value="CONSERVED PROTEIN"/>
    <property type="match status" value="1"/>
</dbReference>
<organism evidence="2 3">
    <name type="scientific">Jiangella ureilytica</name>
    <dbReference type="NCBI Taxonomy" id="2530374"/>
    <lineage>
        <taxon>Bacteria</taxon>
        <taxon>Bacillati</taxon>
        <taxon>Actinomycetota</taxon>
        <taxon>Actinomycetes</taxon>
        <taxon>Jiangellales</taxon>
        <taxon>Jiangellaceae</taxon>
        <taxon>Jiangella</taxon>
    </lineage>
</organism>
<dbReference type="PANTHER" id="PTHR35908">
    <property type="entry name" value="HYPOTHETICAL FUSION PROTEIN"/>
    <property type="match status" value="1"/>
</dbReference>
<dbReference type="InterPro" id="IPR041581">
    <property type="entry name" value="Glyoxalase_6"/>
</dbReference>
<name>A0A4R4RT94_9ACTN</name>
<dbReference type="Pfam" id="PF18029">
    <property type="entry name" value="Glyoxalase_6"/>
    <property type="match status" value="1"/>
</dbReference>
<dbReference type="OrthoDB" id="1645442at2"/>
<dbReference type="InterPro" id="IPR029068">
    <property type="entry name" value="Glyas_Bleomycin-R_OHBP_Dase"/>
</dbReference>
<dbReference type="CDD" id="cd06587">
    <property type="entry name" value="VOC"/>
    <property type="match status" value="1"/>
</dbReference>
<protein>
    <submittedName>
        <fullName evidence="2">VOC family protein</fullName>
    </submittedName>
</protein>
<dbReference type="PROSITE" id="PS51819">
    <property type="entry name" value="VOC"/>
    <property type="match status" value="1"/>
</dbReference>
<dbReference type="SUPFAM" id="SSF54593">
    <property type="entry name" value="Glyoxalase/Bleomycin resistance protein/Dihydroxybiphenyl dioxygenase"/>
    <property type="match status" value="1"/>
</dbReference>
<feature type="domain" description="VOC" evidence="1">
    <location>
        <begin position="6"/>
        <end position="134"/>
    </location>
</feature>
<evidence type="ECO:0000259" key="1">
    <source>
        <dbReference type="PROSITE" id="PS51819"/>
    </source>
</evidence>
<proteinExistence type="predicted"/>
<dbReference type="EMBL" id="SMKL01000018">
    <property type="protein sequence ID" value="TDC52032.1"/>
    <property type="molecule type" value="Genomic_DNA"/>
</dbReference>
<keyword evidence="3" id="KW-1185">Reference proteome</keyword>
<dbReference type="InterPro" id="IPR037523">
    <property type="entry name" value="VOC_core"/>
</dbReference>
<accession>A0A4R4RT94</accession>
<evidence type="ECO:0000313" key="3">
    <source>
        <dbReference type="Proteomes" id="UP000295621"/>
    </source>
</evidence>
<dbReference type="RefSeq" id="WP_131982059.1">
    <property type="nucleotide sequence ID" value="NZ_SMKL01000018.1"/>
</dbReference>
<sequence length="134" mass="15062">MATYPSVLQTVIDTTDARAAAEFYRQLLGYVYRTGHETPDPAGDDWLVVHDAGGRHRLAFQQVDQLTPSTWPDGAVPQQLHLDMTVPSVEELLIQHDRVLALGGRMIFDRFEDPEEPLRVYGDLDGHPFCIFVG</sequence>
<comment type="caution">
    <text evidence="2">The sequence shown here is derived from an EMBL/GenBank/DDBJ whole genome shotgun (WGS) entry which is preliminary data.</text>
</comment>
<reference evidence="2 3" key="1">
    <citation type="submission" date="2019-02" db="EMBL/GenBank/DDBJ databases">
        <title>Draft genome sequences of novel Actinobacteria.</title>
        <authorList>
            <person name="Sahin N."/>
            <person name="Ay H."/>
            <person name="Saygin H."/>
        </authorList>
    </citation>
    <scope>NUCLEOTIDE SEQUENCE [LARGE SCALE GENOMIC DNA]</scope>
    <source>
        <strain evidence="2 3">KC603</strain>
    </source>
</reference>
<evidence type="ECO:0000313" key="2">
    <source>
        <dbReference type="EMBL" id="TDC52032.1"/>
    </source>
</evidence>
<dbReference type="AlphaFoldDB" id="A0A4R4RT94"/>